<dbReference type="SUPFAM" id="SSF56219">
    <property type="entry name" value="DNase I-like"/>
    <property type="match status" value="1"/>
</dbReference>
<accession>A0A445ELJ4</accession>
<evidence type="ECO:0008006" key="4">
    <source>
        <dbReference type="Google" id="ProtNLM"/>
    </source>
</evidence>
<dbReference type="Gene3D" id="3.60.10.10">
    <property type="entry name" value="Endonuclease/exonuclease/phosphatase"/>
    <property type="match status" value="1"/>
</dbReference>
<comment type="caution">
    <text evidence="2">The sequence shown here is derived from an EMBL/GenBank/DDBJ whole genome shotgun (WGS) entry which is preliminary data.</text>
</comment>
<protein>
    <recommendedName>
        <fullName evidence="4">Endonuclease/exonuclease/phosphatase domain-containing protein</fullName>
    </recommendedName>
</protein>
<feature type="region of interest" description="Disordered" evidence="1">
    <location>
        <begin position="102"/>
        <end position="138"/>
    </location>
</feature>
<dbReference type="Proteomes" id="UP000289738">
    <property type="component" value="Chromosome A01"/>
</dbReference>
<organism evidence="2 3">
    <name type="scientific">Arachis hypogaea</name>
    <name type="common">Peanut</name>
    <dbReference type="NCBI Taxonomy" id="3818"/>
    <lineage>
        <taxon>Eukaryota</taxon>
        <taxon>Viridiplantae</taxon>
        <taxon>Streptophyta</taxon>
        <taxon>Embryophyta</taxon>
        <taxon>Tracheophyta</taxon>
        <taxon>Spermatophyta</taxon>
        <taxon>Magnoliopsida</taxon>
        <taxon>eudicotyledons</taxon>
        <taxon>Gunneridae</taxon>
        <taxon>Pentapetalae</taxon>
        <taxon>rosids</taxon>
        <taxon>fabids</taxon>
        <taxon>Fabales</taxon>
        <taxon>Fabaceae</taxon>
        <taxon>Papilionoideae</taxon>
        <taxon>50 kb inversion clade</taxon>
        <taxon>dalbergioids sensu lato</taxon>
        <taxon>Dalbergieae</taxon>
        <taxon>Pterocarpus clade</taxon>
        <taxon>Arachis</taxon>
    </lineage>
</organism>
<sequence>MTQQEFREECLNLVGKMITNKELAFKIIKNTLIGVWGNPEAKEIGNKIGLVAEAEDPMKECKNSTAMSTWNPKEPRYSAGLGVTQARALKLKEYRVSREESSSWQNQREVAREEHDWRKEGESTQKIAGSQADNAQEKEWGIEEDSIAEAPKRTGKEDHRDVKKEKNILEDLLVRKIELEEVERDARDYVKESKDIKGSKKIYEKDKKNGWAKIVSQEEDNNLTIRQPLKKLNNMAKDRMKVVTRENNVNEAQHNNKRDHTSADGDHWVKNKELEQDNKKIYTTADGGVYYVELANEDEELEPNNSKAFVVATEYEIELVRGIEKKLKLKRKREDKQQLLMGDMFGEKAALQVWKAGERNKRREQWKKITATNYNKVEPQPFIGDFNDILTQEEKMGLHPKPHSQVREFRNFVDSNFLMDLYLKGGRFTWFGNPRNGFVTREMIDRALVNWEWRLLFENASLSTMPAISSDHCPLILDPKPVYKISKSFKFEVFWADHKECENIVKK</sequence>
<evidence type="ECO:0000313" key="3">
    <source>
        <dbReference type="Proteomes" id="UP000289738"/>
    </source>
</evidence>
<dbReference type="AlphaFoldDB" id="A0A445ELJ4"/>
<dbReference type="InterPro" id="IPR036691">
    <property type="entry name" value="Endo/exonu/phosph_ase_sf"/>
</dbReference>
<dbReference type="STRING" id="3818.A0A445ELJ4"/>
<evidence type="ECO:0000313" key="2">
    <source>
        <dbReference type="EMBL" id="RYR76327.1"/>
    </source>
</evidence>
<dbReference type="EMBL" id="SDMP01000001">
    <property type="protein sequence ID" value="RYR76327.1"/>
    <property type="molecule type" value="Genomic_DNA"/>
</dbReference>
<proteinExistence type="predicted"/>
<name>A0A445ELJ4_ARAHY</name>
<dbReference type="PANTHER" id="PTHR33710:SF77">
    <property type="entry name" value="DNASE I-LIKE SUPERFAMILY PROTEIN"/>
    <property type="match status" value="1"/>
</dbReference>
<keyword evidence="3" id="KW-1185">Reference proteome</keyword>
<feature type="compositionally biased region" description="Polar residues" evidence="1">
    <location>
        <begin position="124"/>
        <end position="134"/>
    </location>
</feature>
<dbReference type="PANTHER" id="PTHR33710">
    <property type="entry name" value="BNAC02G09200D PROTEIN"/>
    <property type="match status" value="1"/>
</dbReference>
<reference evidence="2 3" key="1">
    <citation type="submission" date="2019-01" db="EMBL/GenBank/DDBJ databases">
        <title>Sequencing of cultivated peanut Arachis hypogaea provides insights into genome evolution and oil improvement.</title>
        <authorList>
            <person name="Chen X."/>
        </authorList>
    </citation>
    <scope>NUCLEOTIDE SEQUENCE [LARGE SCALE GENOMIC DNA]</scope>
    <source>
        <strain evidence="3">cv. Fuhuasheng</strain>
        <tissue evidence="2">Leaves</tissue>
    </source>
</reference>
<feature type="compositionally biased region" description="Basic and acidic residues" evidence="1">
    <location>
        <begin position="109"/>
        <end position="123"/>
    </location>
</feature>
<gene>
    <name evidence="2" type="ORF">Ahy_A01g000925</name>
</gene>
<evidence type="ECO:0000256" key="1">
    <source>
        <dbReference type="SAM" id="MobiDB-lite"/>
    </source>
</evidence>